<keyword evidence="1" id="KW-0479">Metal-binding</keyword>
<dbReference type="GO" id="GO:0046872">
    <property type="term" value="F:metal ion binding"/>
    <property type="evidence" value="ECO:0007669"/>
    <property type="project" value="UniProtKB-KW"/>
</dbReference>
<dbReference type="Gene3D" id="3.50.50.60">
    <property type="entry name" value="FAD/NAD(P)-binding domain"/>
    <property type="match status" value="2"/>
</dbReference>
<reference evidence="6" key="1">
    <citation type="submission" date="2011-06" db="EMBL/GenBank/DDBJ databases">
        <authorList>
            <consortium name="US DOE Joint Genome Institute (JGI-PGF)"/>
            <person name="Lucas S."/>
            <person name="Han J."/>
            <person name="Lapidus A."/>
            <person name="Cheng J.-F."/>
            <person name="Goodwin L."/>
            <person name="Pitluck S."/>
            <person name="Peters L."/>
            <person name="Land M.L."/>
            <person name="Hauser L."/>
            <person name="Vogl K."/>
            <person name="Liu Z."/>
            <person name="Overmann J."/>
            <person name="Frigaard N.-U."/>
            <person name="Bryant D.A."/>
            <person name="Woyke T.J."/>
        </authorList>
    </citation>
    <scope>NUCLEOTIDE SEQUENCE [LARGE SCALE GENOMIC DNA]</scope>
    <source>
        <strain evidence="6">970</strain>
    </source>
</reference>
<keyword evidence="2" id="KW-0408">Iron</keyword>
<dbReference type="PROSITE" id="PS00198">
    <property type="entry name" value="4FE4S_FER_1"/>
    <property type="match status" value="1"/>
</dbReference>
<dbReference type="InterPro" id="IPR028261">
    <property type="entry name" value="DPD_II"/>
</dbReference>
<dbReference type="PANTHER" id="PTHR42783">
    <property type="entry name" value="GLUTAMATE SYNTHASE [NADPH] SMALL CHAIN"/>
    <property type="match status" value="1"/>
</dbReference>
<dbReference type="InterPro" id="IPR017900">
    <property type="entry name" value="4Fe4S_Fe_S_CS"/>
</dbReference>
<dbReference type="GO" id="GO:0016491">
    <property type="term" value="F:oxidoreductase activity"/>
    <property type="evidence" value="ECO:0007669"/>
    <property type="project" value="InterPro"/>
</dbReference>
<accession>H8Z019</accession>
<evidence type="ECO:0000259" key="4">
    <source>
        <dbReference type="PROSITE" id="PS51379"/>
    </source>
</evidence>
<gene>
    <name evidence="5" type="ORF">Thi970DRAFT_01381</name>
</gene>
<dbReference type="InterPro" id="IPR017896">
    <property type="entry name" value="4Fe4S_Fe-S-bd"/>
</dbReference>
<dbReference type="STRING" id="631362.Thi970DRAFT_01381"/>
<dbReference type="PANTHER" id="PTHR42783:SF3">
    <property type="entry name" value="GLUTAMATE SYNTHASE [NADPH] SMALL CHAIN-RELATED"/>
    <property type="match status" value="1"/>
</dbReference>
<protein>
    <submittedName>
        <fullName evidence="5">NADPH-dependent glutamate synthase beta chain-like oxidoreductase</fullName>
    </submittedName>
</protein>
<dbReference type="EMBL" id="JH603169">
    <property type="protein sequence ID" value="EIC21192.1"/>
    <property type="molecule type" value="Genomic_DNA"/>
</dbReference>
<dbReference type="Gene3D" id="3.30.70.20">
    <property type="match status" value="1"/>
</dbReference>
<dbReference type="PROSITE" id="PS51379">
    <property type="entry name" value="4FE4S_FER_2"/>
    <property type="match status" value="1"/>
</dbReference>
<evidence type="ECO:0000256" key="2">
    <source>
        <dbReference type="ARBA" id="ARBA00023004"/>
    </source>
</evidence>
<name>H8Z019_9GAMM</name>
<dbReference type="HOGENOM" id="CLU_000422_3_4_6"/>
<dbReference type="Proteomes" id="UP000002964">
    <property type="component" value="Unassembled WGS sequence"/>
</dbReference>
<dbReference type="InterPro" id="IPR036188">
    <property type="entry name" value="FAD/NAD-bd_sf"/>
</dbReference>
<reference evidence="5 6" key="2">
    <citation type="submission" date="2011-11" db="EMBL/GenBank/DDBJ databases">
        <authorList>
            <consortium name="US DOE Joint Genome Institute"/>
            <person name="Lucas S."/>
            <person name="Han J."/>
            <person name="Lapidus A."/>
            <person name="Cheng J.-F."/>
            <person name="Goodwin L."/>
            <person name="Pitluck S."/>
            <person name="Peters L."/>
            <person name="Ovchinnikova G."/>
            <person name="Zhang X."/>
            <person name="Detter J.C."/>
            <person name="Han C."/>
            <person name="Tapia R."/>
            <person name="Land M."/>
            <person name="Hauser L."/>
            <person name="Kyrpides N."/>
            <person name="Ivanova N."/>
            <person name="Pagani I."/>
            <person name="Vogl K."/>
            <person name="Liu Z."/>
            <person name="Overmann J."/>
            <person name="Frigaard N.-U."/>
            <person name="Bryant D."/>
            <person name="Woyke T."/>
        </authorList>
    </citation>
    <scope>NUCLEOTIDE SEQUENCE [LARGE SCALE GENOMIC DNA]</scope>
    <source>
        <strain evidence="5 6">970</strain>
    </source>
</reference>
<dbReference type="Pfam" id="PF07992">
    <property type="entry name" value="Pyr_redox_2"/>
    <property type="match status" value="1"/>
</dbReference>
<dbReference type="eggNOG" id="COG0493">
    <property type="taxonomic scope" value="Bacteria"/>
</dbReference>
<dbReference type="RefSeq" id="WP_009147778.1">
    <property type="nucleotide sequence ID" value="NZ_CP121471.1"/>
</dbReference>
<dbReference type="SUPFAM" id="SSF46548">
    <property type="entry name" value="alpha-helical ferredoxin"/>
    <property type="match status" value="2"/>
</dbReference>
<dbReference type="NCBIfam" id="NF009410">
    <property type="entry name" value="PRK12771.1"/>
    <property type="match status" value="1"/>
</dbReference>
<evidence type="ECO:0000256" key="1">
    <source>
        <dbReference type="ARBA" id="ARBA00022723"/>
    </source>
</evidence>
<evidence type="ECO:0000313" key="6">
    <source>
        <dbReference type="Proteomes" id="UP000002964"/>
    </source>
</evidence>
<dbReference type="InterPro" id="IPR009051">
    <property type="entry name" value="Helical_ferredxn"/>
</dbReference>
<dbReference type="Pfam" id="PF12838">
    <property type="entry name" value="Fer4_7"/>
    <property type="match status" value="1"/>
</dbReference>
<keyword evidence="3" id="KW-0411">Iron-sulfur</keyword>
<organism evidence="5 6">
    <name type="scientific">Thiorhodovibrio frisius</name>
    <dbReference type="NCBI Taxonomy" id="631362"/>
    <lineage>
        <taxon>Bacteria</taxon>
        <taxon>Pseudomonadati</taxon>
        <taxon>Pseudomonadota</taxon>
        <taxon>Gammaproteobacteria</taxon>
        <taxon>Chromatiales</taxon>
        <taxon>Chromatiaceae</taxon>
        <taxon>Thiorhodovibrio</taxon>
    </lineage>
</organism>
<proteinExistence type="predicted"/>
<dbReference type="Gene3D" id="1.10.1060.10">
    <property type="entry name" value="Alpha-helical ferredoxin"/>
    <property type="match status" value="1"/>
</dbReference>
<dbReference type="SUPFAM" id="SSF51971">
    <property type="entry name" value="Nucleotide-binding domain"/>
    <property type="match status" value="1"/>
</dbReference>
<sequence length="652" mass="70953">MATSSEEMTKLSWRRYEDGDNVWDSLTDKIFVQDTSHKCPTYVHKTPPCQGSCPSGEDIRGWLQIVRGLEQPPQDVTWQEYAFRRSTDANPFPSMMGRVCPAPCQDGCNRNEVEDFVGINAVEQFIGDTAIANGYKFESAPADTGKTVAIIGGGPAGLAAAYQLRRKGHAVVIFEANSGLGGMFRFGIPGYRVPRDALDSEINRILDMGKIEVKLNTKVGVDITVEQLEKDYGAVLWAIGCQSGRGLPVPGWDGTPNCVSGVGFLKAFNEGRMKVTAEKVVCVGGGDTSIDVVSVARRLGHISKTNKSDLPETVIHDGYVAHDAATAAAAEGATVTLTSLFTRDKMTAAEHEVDDALQEGVTVLDGVMPVEVIKNDAGRAIGLKVADCQMTDGRPTPVEGTERVLDADIIVSAIGQGGDLTGLEQFDNGRGLMNSDKFYQVPDKPGHFVAGDIIRPHLLTTAIGQAWVAVESIDAYLGQAEHKRRPKVDVHHFDLLAKLNEAELSPEHFDAHNGDLRGTSDAKYAIHNYEDRSGAEVIPHDELFLGHYQYTPRIHRKEEVPSADDVLGHFKERVIGYAEEEAINEAKRCMSCGMCFECDNCVIFCPQDAVFRVNKSESTTGRYVDTDYAKCIGCHICADVCPTGYIKMGLGE</sequence>
<evidence type="ECO:0000256" key="3">
    <source>
        <dbReference type="ARBA" id="ARBA00023014"/>
    </source>
</evidence>
<dbReference type="InterPro" id="IPR023753">
    <property type="entry name" value="FAD/NAD-binding_dom"/>
</dbReference>
<dbReference type="AlphaFoldDB" id="H8Z019"/>
<dbReference type="PRINTS" id="PR00419">
    <property type="entry name" value="ADXRDTASE"/>
</dbReference>
<dbReference type="OrthoDB" id="9803192at2"/>
<dbReference type="eggNOG" id="COG1143">
    <property type="taxonomic scope" value="Bacteria"/>
</dbReference>
<feature type="domain" description="4Fe-4S ferredoxin-type" evidence="4">
    <location>
        <begin position="622"/>
        <end position="651"/>
    </location>
</feature>
<keyword evidence="6" id="KW-1185">Reference proteome</keyword>
<evidence type="ECO:0000313" key="5">
    <source>
        <dbReference type="EMBL" id="EIC21192.1"/>
    </source>
</evidence>
<dbReference type="GO" id="GO:0051536">
    <property type="term" value="F:iron-sulfur cluster binding"/>
    <property type="evidence" value="ECO:0007669"/>
    <property type="project" value="UniProtKB-KW"/>
</dbReference>
<dbReference type="Pfam" id="PF14691">
    <property type="entry name" value="Fer4_20"/>
    <property type="match status" value="1"/>
</dbReference>